<dbReference type="InterPro" id="IPR051799">
    <property type="entry name" value="NADH_flavin_oxidoreductase"/>
</dbReference>
<dbReference type="RefSeq" id="WP_004093516.1">
    <property type="nucleotide sequence ID" value="NZ_AFGF01000040.1"/>
</dbReference>
<dbReference type="PANTHER" id="PTHR43656:SF2">
    <property type="entry name" value="BINDING OXIDOREDUCTASE, PUTATIVE (AFU_ORTHOLOGUE AFUA_2G08260)-RELATED"/>
    <property type="match status" value="1"/>
</dbReference>
<evidence type="ECO:0000259" key="3">
    <source>
        <dbReference type="Pfam" id="PF00724"/>
    </source>
</evidence>
<evidence type="ECO:0000256" key="2">
    <source>
        <dbReference type="ARBA" id="ARBA00023002"/>
    </source>
</evidence>
<dbReference type="Proteomes" id="UP000003240">
    <property type="component" value="Unassembled WGS sequence"/>
</dbReference>
<keyword evidence="1" id="KW-0285">Flavoprotein</keyword>
<dbReference type="InterPro" id="IPR013785">
    <property type="entry name" value="Aldolase_TIM"/>
</dbReference>
<dbReference type="Gene3D" id="3.20.20.70">
    <property type="entry name" value="Aldolase class I"/>
    <property type="match status" value="1"/>
</dbReference>
<accession>F7NG70</accession>
<dbReference type="AlphaFoldDB" id="F7NG70"/>
<evidence type="ECO:0000313" key="4">
    <source>
        <dbReference type="EMBL" id="EGO64988.1"/>
    </source>
</evidence>
<protein>
    <submittedName>
        <fullName evidence="4">NADH:flavin oxidoreductase</fullName>
    </submittedName>
</protein>
<dbReference type="InterPro" id="IPR001155">
    <property type="entry name" value="OxRdtase_FMN_N"/>
</dbReference>
<proteinExistence type="predicted"/>
<dbReference type="eggNOG" id="COG1902">
    <property type="taxonomic scope" value="Bacteria"/>
</dbReference>
<dbReference type="SUPFAM" id="SSF51395">
    <property type="entry name" value="FMN-linked oxidoreductases"/>
    <property type="match status" value="1"/>
</dbReference>
<dbReference type="GO" id="GO:0010181">
    <property type="term" value="F:FMN binding"/>
    <property type="evidence" value="ECO:0007669"/>
    <property type="project" value="InterPro"/>
</dbReference>
<sequence length="365" mass="38897">MGTLFEPASLGTLKLRNRFVRSATQDWLAEKDGQISDAQISLYTALAAGGAGLIITAHSAVSLPLGRAGNPQNAISHDKYIAGYSRLTDAVHKHGARIILQLSHAGCQTDRELTEGEMPVGPSDVFNAQGLRIARAMTHGELEKLIDDFGVAAMRAKRAGVDGVQVHIAHGYALAQFLSPWSNQRTDDYGGSRENRLRLLAEVIWRIREAVGGDFPVLVKLNTTDGVDAPETLTLDDVVCAAQTIADHGATAIEASGGTGRVSRLVMANTGIVKPEQESYFAPAAAAIKAKVSLPVLLVGGNRSRAVMEANLAQGKADFISLSRPFVREPDLVNRLAAGQEKAACISCNACFNPKGLRCCFTDKK</sequence>
<evidence type="ECO:0000256" key="1">
    <source>
        <dbReference type="ARBA" id="ARBA00022630"/>
    </source>
</evidence>
<dbReference type="GO" id="GO:0016491">
    <property type="term" value="F:oxidoreductase activity"/>
    <property type="evidence" value="ECO:0007669"/>
    <property type="project" value="UniProtKB-KW"/>
</dbReference>
<evidence type="ECO:0000313" key="5">
    <source>
        <dbReference type="Proteomes" id="UP000003240"/>
    </source>
</evidence>
<organism evidence="4 5">
    <name type="scientific">Acetonema longum DSM 6540</name>
    <dbReference type="NCBI Taxonomy" id="1009370"/>
    <lineage>
        <taxon>Bacteria</taxon>
        <taxon>Bacillati</taxon>
        <taxon>Bacillota</taxon>
        <taxon>Negativicutes</taxon>
        <taxon>Acetonemataceae</taxon>
        <taxon>Acetonema</taxon>
    </lineage>
</organism>
<reference evidence="4 5" key="1">
    <citation type="journal article" date="2011" name="EMBO J.">
        <title>Structural diversity of bacterial flagellar motors.</title>
        <authorList>
            <person name="Chen S."/>
            <person name="Beeby M."/>
            <person name="Murphy G.E."/>
            <person name="Leadbetter J.R."/>
            <person name="Hendrixson D.R."/>
            <person name="Briegel A."/>
            <person name="Li Z."/>
            <person name="Shi J."/>
            <person name="Tocheva E.I."/>
            <person name="Muller A."/>
            <person name="Dobro M.J."/>
            <person name="Jensen G.J."/>
        </authorList>
    </citation>
    <scope>NUCLEOTIDE SEQUENCE [LARGE SCALE GENOMIC DNA]</scope>
    <source>
        <strain evidence="4 5">DSM 6540</strain>
    </source>
</reference>
<dbReference type="EMBL" id="AFGF01000040">
    <property type="protein sequence ID" value="EGO64988.1"/>
    <property type="molecule type" value="Genomic_DNA"/>
</dbReference>
<keyword evidence="5" id="KW-1185">Reference proteome</keyword>
<dbReference type="STRING" id="1009370.ALO_05283"/>
<dbReference type="OrthoDB" id="9772736at2"/>
<comment type="caution">
    <text evidence="4">The sequence shown here is derived from an EMBL/GenBank/DDBJ whole genome shotgun (WGS) entry which is preliminary data.</text>
</comment>
<dbReference type="Pfam" id="PF00724">
    <property type="entry name" value="Oxidored_FMN"/>
    <property type="match status" value="1"/>
</dbReference>
<name>F7NG70_9FIRM</name>
<gene>
    <name evidence="4" type="ORF">ALO_05283</name>
</gene>
<keyword evidence="2" id="KW-0560">Oxidoreductase</keyword>
<dbReference type="CDD" id="cd02803">
    <property type="entry name" value="OYE_like_FMN_family"/>
    <property type="match status" value="1"/>
</dbReference>
<feature type="domain" description="NADH:flavin oxidoreductase/NADH oxidase N-terminal" evidence="3">
    <location>
        <begin position="4"/>
        <end position="341"/>
    </location>
</feature>
<dbReference type="PANTHER" id="PTHR43656">
    <property type="entry name" value="BINDING OXIDOREDUCTASE, PUTATIVE (AFU_ORTHOLOGUE AFUA_2G08260)-RELATED"/>
    <property type="match status" value="1"/>
</dbReference>